<dbReference type="PANTHER" id="PTHR48449:SF1">
    <property type="entry name" value="DUF1985 DOMAIN-CONTAINING PROTEIN"/>
    <property type="match status" value="1"/>
</dbReference>
<accession>A0AAD9X6S8</accession>
<name>A0AAD9X6S8_9ROSI</name>
<reference evidence="1" key="1">
    <citation type="journal article" date="2023" name="Plant J.">
        <title>Genome sequences and population genomics provide insights into the demographic history, inbreeding, and mutation load of two 'living fossil' tree species of Dipteronia.</title>
        <authorList>
            <person name="Feng Y."/>
            <person name="Comes H.P."/>
            <person name="Chen J."/>
            <person name="Zhu S."/>
            <person name="Lu R."/>
            <person name="Zhang X."/>
            <person name="Li P."/>
            <person name="Qiu J."/>
            <person name="Olsen K.M."/>
            <person name="Qiu Y."/>
        </authorList>
    </citation>
    <scope>NUCLEOTIDE SEQUENCE</scope>
    <source>
        <strain evidence="1">KIB01</strain>
    </source>
</reference>
<proteinExistence type="predicted"/>
<evidence type="ECO:0000313" key="2">
    <source>
        <dbReference type="Proteomes" id="UP001280121"/>
    </source>
</evidence>
<dbReference type="EMBL" id="JANJYI010000004">
    <property type="protein sequence ID" value="KAK2653782.1"/>
    <property type="molecule type" value="Genomic_DNA"/>
</dbReference>
<sequence length="137" mass="15933">MASCFGHFLIMHRPMNFLGGVIHHLLLREVHHNGPSDEMQFMLGTHEVRFSKVEFYPITELRFRVVSNTSCYVSVDNDLYHQSFGGIDAISSVELRDVLMRDEFQQVYDSVKLCLIYMMNWTLMGLDDGVKISVWQI</sequence>
<dbReference type="Proteomes" id="UP001280121">
    <property type="component" value="Unassembled WGS sequence"/>
</dbReference>
<organism evidence="1 2">
    <name type="scientific">Dipteronia dyeriana</name>
    <dbReference type="NCBI Taxonomy" id="168575"/>
    <lineage>
        <taxon>Eukaryota</taxon>
        <taxon>Viridiplantae</taxon>
        <taxon>Streptophyta</taxon>
        <taxon>Embryophyta</taxon>
        <taxon>Tracheophyta</taxon>
        <taxon>Spermatophyta</taxon>
        <taxon>Magnoliopsida</taxon>
        <taxon>eudicotyledons</taxon>
        <taxon>Gunneridae</taxon>
        <taxon>Pentapetalae</taxon>
        <taxon>rosids</taxon>
        <taxon>malvids</taxon>
        <taxon>Sapindales</taxon>
        <taxon>Sapindaceae</taxon>
        <taxon>Hippocastanoideae</taxon>
        <taxon>Acereae</taxon>
        <taxon>Dipteronia</taxon>
    </lineage>
</organism>
<protein>
    <submittedName>
        <fullName evidence="1">Uncharacterized protein</fullName>
    </submittedName>
</protein>
<comment type="caution">
    <text evidence="1">The sequence shown here is derived from an EMBL/GenBank/DDBJ whole genome shotgun (WGS) entry which is preliminary data.</text>
</comment>
<dbReference type="PANTHER" id="PTHR48449">
    <property type="entry name" value="DUF1985 DOMAIN-CONTAINING PROTEIN"/>
    <property type="match status" value="1"/>
</dbReference>
<gene>
    <name evidence="1" type="ORF">Ddye_013638</name>
</gene>
<evidence type="ECO:0000313" key="1">
    <source>
        <dbReference type="EMBL" id="KAK2653782.1"/>
    </source>
</evidence>
<dbReference type="AlphaFoldDB" id="A0AAD9X6S8"/>
<keyword evidence="2" id="KW-1185">Reference proteome</keyword>